<protein>
    <recommendedName>
        <fullName evidence="1">RNA helicase</fullName>
        <ecNumber evidence="1">3.6.4.13</ecNumber>
    </recommendedName>
</protein>
<dbReference type="PANTHER" id="PTHR18934:SF246">
    <property type="entry name" value="DEXH-BOX ATP-DEPENDENT RNA HELICASE DEXH4, CHLOROPLASTIC-RELATED"/>
    <property type="match status" value="1"/>
</dbReference>
<name>A0ABU6ZSR3_9FABA</name>
<feature type="compositionally biased region" description="Polar residues" evidence="3">
    <location>
        <begin position="290"/>
        <end position="317"/>
    </location>
</feature>
<dbReference type="Gene3D" id="3.40.50.300">
    <property type="entry name" value="P-loop containing nucleotide triphosphate hydrolases"/>
    <property type="match status" value="1"/>
</dbReference>
<dbReference type="EC" id="3.6.4.13" evidence="1"/>
<feature type="region of interest" description="Disordered" evidence="3">
    <location>
        <begin position="290"/>
        <end position="324"/>
    </location>
</feature>
<feature type="domain" description="ATP-dependent RNA helicase DHX29-like UBA" evidence="4">
    <location>
        <begin position="73"/>
        <end position="125"/>
    </location>
</feature>
<dbReference type="SUPFAM" id="SSF54768">
    <property type="entry name" value="dsRNA-binding domain-like"/>
    <property type="match status" value="1"/>
</dbReference>
<evidence type="ECO:0000256" key="2">
    <source>
        <dbReference type="ARBA" id="ARBA00047984"/>
    </source>
</evidence>
<evidence type="ECO:0000313" key="5">
    <source>
        <dbReference type="EMBL" id="MED6225014.1"/>
    </source>
</evidence>
<organism evidence="5 6">
    <name type="scientific">Stylosanthes scabra</name>
    <dbReference type="NCBI Taxonomy" id="79078"/>
    <lineage>
        <taxon>Eukaryota</taxon>
        <taxon>Viridiplantae</taxon>
        <taxon>Streptophyta</taxon>
        <taxon>Embryophyta</taxon>
        <taxon>Tracheophyta</taxon>
        <taxon>Spermatophyta</taxon>
        <taxon>Magnoliopsida</taxon>
        <taxon>eudicotyledons</taxon>
        <taxon>Gunneridae</taxon>
        <taxon>Pentapetalae</taxon>
        <taxon>rosids</taxon>
        <taxon>fabids</taxon>
        <taxon>Fabales</taxon>
        <taxon>Fabaceae</taxon>
        <taxon>Papilionoideae</taxon>
        <taxon>50 kb inversion clade</taxon>
        <taxon>dalbergioids sensu lato</taxon>
        <taxon>Dalbergieae</taxon>
        <taxon>Pterocarpus clade</taxon>
        <taxon>Stylosanthes</taxon>
    </lineage>
</organism>
<accession>A0ABU6ZSR3</accession>
<dbReference type="PANTHER" id="PTHR18934">
    <property type="entry name" value="ATP-DEPENDENT RNA HELICASE"/>
    <property type="match status" value="1"/>
</dbReference>
<sequence>MPPKKSKKNQNQNQKQNKPHASASSAPRLQISADNENRLRRLLLNSTPASAPQPPPAGDDATSSLTKAQKAKKLKALYEKLSCEGFSNRHVELALSALKEAATFESALDWLCLNLPGNELPLKFSAGTSTHSTQGGSVGVIFNRQDGSAPADNLSDTTEEEQAPELPILIESYRNNDNLYSVQQSQADWIKKYVEQQEEEEDESKTWEDDIYYAGSVSAKKESCEPRPYDVISKEYLAARFEATDAKEKKDKKRQEEAGNVIRKLKQELAALGHSDDDLALQYEQQISSNYERESSGLSGHETNIGDTAGYSDTNLPSDGAVIDGSDVGHHSLEENIIKSSSPVVHVEENSVEGEAEEMELGGFFEDASSNEILPPDVLRLQKEEKFKRLLESKNLETLDGIWKKGDPKKIPKAVLHQLCQKSGWEAPKFNKILGKGKSFAYSVSILRKASGRGKNRKAGGLVTLQLPDQNEIFESAEDAQNKVAAYALLQLFPDVPVHLPITEPYASLVMKWMEGESFAKLEDSEEDHRTSFVDSLLNGDGSGATPSVDGADYKSPQPDNLDRLDESKTSAVISHQPPTQRSFSALSGLMIRCPGIKAPGSRKGNYFELQDMLKMRATLPIAAIKADILKVLNKNDVLVVCGETGSGKTTQVPQFLLDDMIESGHGGHCNIICTQPRRIAVGTKSVYVTYILSTTFLDCWIGSLLYYDQDVYLVTVLL</sequence>
<proteinExistence type="predicted"/>
<evidence type="ECO:0000256" key="3">
    <source>
        <dbReference type="SAM" id="MobiDB-lite"/>
    </source>
</evidence>
<feature type="region of interest" description="Disordered" evidence="3">
    <location>
        <begin position="531"/>
        <end position="564"/>
    </location>
</feature>
<evidence type="ECO:0000256" key="1">
    <source>
        <dbReference type="ARBA" id="ARBA00012552"/>
    </source>
</evidence>
<dbReference type="EMBL" id="JASCZI010273549">
    <property type="protein sequence ID" value="MED6225014.1"/>
    <property type="molecule type" value="Genomic_DNA"/>
</dbReference>
<evidence type="ECO:0000259" key="4">
    <source>
        <dbReference type="Pfam" id="PF24899"/>
    </source>
</evidence>
<dbReference type="SUPFAM" id="SSF52540">
    <property type="entry name" value="P-loop containing nucleoside triphosphate hydrolases"/>
    <property type="match status" value="1"/>
</dbReference>
<keyword evidence="6" id="KW-1185">Reference proteome</keyword>
<reference evidence="5 6" key="1">
    <citation type="journal article" date="2023" name="Plants (Basel)">
        <title>Bridging the Gap: Combining Genomics and Transcriptomics Approaches to Understand Stylosanthes scabra, an Orphan Legume from the Brazilian Caatinga.</title>
        <authorList>
            <person name="Ferreira-Neto J.R.C."/>
            <person name="da Silva M.D."/>
            <person name="Binneck E."/>
            <person name="de Melo N.F."/>
            <person name="da Silva R.H."/>
            <person name="de Melo A.L.T.M."/>
            <person name="Pandolfi V."/>
            <person name="Bustamante F.O."/>
            <person name="Brasileiro-Vidal A.C."/>
            <person name="Benko-Iseppon A.M."/>
        </authorList>
    </citation>
    <scope>NUCLEOTIDE SEQUENCE [LARGE SCALE GENOMIC DNA]</scope>
    <source>
        <tissue evidence="5">Leaves</tissue>
    </source>
</reference>
<feature type="region of interest" description="Disordered" evidence="3">
    <location>
        <begin position="1"/>
        <end position="66"/>
    </location>
</feature>
<evidence type="ECO:0000313" key="6">
    <source>
        <dbReference type="Proteomes" id="UP001341840"/>
    </source>
</evidence>
<gene>
    <name evidence="5" type="ORF">PIB30_089671</name>
</gene>
<dbReference type="Proteomes" id="UP001341840">
    <property type="component" value="Unassembled WGS sequence"/>
</dbReference>
<dbReference type="InterPro" id="IPR056890">
    <property type="entry name" value="UBA_DHX29-like"/>
</dbReference>
<dbReference type="Pfam" id="PF24899">
    <property type="entry name" value="UBA_DHX29"/>
    <property type="match status" value="1"/>
</dbReference>
<dbReference type="InterPro" id="IPR027417">
    <property type="entry name" value="P-loop_NTPase"/>
</dbReference>
<comment type="caution">
    <text evidence="5">The sequence shown here is derived from an EMBL/GenBank/DDBJ whole genome shotgun (WGS) entry which is preliminary data.</text>
</comment>
<comment type="catalytic activity">
    <reaction evidence="2">
        <text>ATP + H2O = ADP + phosphate + H(+)</text>
        <dbReference type="Rhea" id="RHEA:13065"/>
        <dbReference type="ChEBI" id="CHEBI:15377"/>
        <dbReference type="ChEBI" id="CHEBI:15378"/>
        <dbReference type="ChEBI" id="CHEBI:30616"/>
        <dbReference type="ChEBI" id="CHEBI:43474"/>
        <dbReference type="ChEBI" id="CHEBI:456216"/>
        <dbReference type="EC" id="3.6.4.13"/>
    </reaction>
</comment>